<dbReference type="Pfam" id="PF09998">
    <property type="entry name" value="DUF2239"/>
    <property type="match status" value="1"/>
</dbReference>
<keyword evidence="5" id="KW-1185">Reference proteome</keyword>
<dbReference type="EMBL" id="CP098735">
    <property type="protein sequence ID" value="USE77477.1"/>
    <property type="molecule type" value="Genomic_DNA"/>
</dbReference>
<dbReference type="RefSeq" id="WP_151022496.1">
    <property type="nucleotide sequence ID" value="NZ_BAAAEB010000022.1"/>
</dbReference>
<accession>A0A849B7S9</accession>
<dbReference type="Proteomes" id="UP001056648">
    <property type="component" value="Chromosome 1"/>
</dbReference>
<dbReference type="InterPro" id="IPR018715">
    <property type="entry name" value="DUF2239"/>
</dbReference>
<feature type="region of interest" description="Disordered" evidence="1">
    <location>
        <begin position="69"/>
        <end position="99"/>
    </location>
</feature>
<protein>
    <submittedName>
        <fullName evidence="2">DUF2239 family protein</fullName>
    </submittedName>
</protein>
<dbReference type="EMBL" id="JABEMD010000005">
    <property type="protein sequence ID" value="NNH10184.1"/>
    <property type="molecule type" value="Genomic_DNA"/>
</dbReference>
<feature type="compositionally biased region" description="Basic and acidic residues" evidence="1">
    <location>
        <begin position="81"/>
        <end position="95"/>
    </location>
</feature>
<evidence type="ECO:0000313" key="5">
    <source>
        <dbReference type="Proteomes" id="UP001056648"/>
    </source>
</evidence>
<reference evidence="3" key="2">
    <citation type="submission" date="2022-06" db="EMBL/GenBank/DDBJ databases">
        <title>Complete genome sequence and characterization of Cupriavidus gilardii QJ1 isolated from contaminating cells.</title>
        <authorList>
            <person name="Qi J."/>
        </authorList>
    </citation>
    <scope>NUCLEOTIDE SEQUENCE</scope>
    <source>
        <strain evidence="3">QJ1</strain>
    </source>
</reference>
<evidence type="ECO:0000313" key="4">
    <source>
        <dbReference type="Proteomes" id="UP000542973"/>
    </source>
</evidence>
<evidence type="ECO:0000313" key="2">
    <source>
        <dbReference type="EMBL" id="NNH10184.1"/>
    </source>
</evidence>
<dbReference type="Proteomes" id="UP000542973">
    <property type="component" value="Unassembled WGS sequence"/>
</dbReference>
<sequence length="226" mass="24285">MSKPATCTAFIGERLLASGAPGAVALAVKRALAQRGDDASAPAVLAFDDRSGRQIDFDLRGTDQEIVARLQPEGRQPAAEQTEREGEASRGEPRTPGRPRLGVVAREVTLLPRHWEWLAAQPGGASVTLRKLVEQARAQDGGRQAIREAQQAADRFMLAMLGNQPGYEDASRALYAGDGERFVMLTESWPRDLRDHVRRLAAAALQGSEVLPDLAKRLAASGGKAS</sequence>
<proteinExistence type="predicted"/>
<evidence type="ECO:0000313" key="3">
    <source>
        <dbReference type="EMBL" id="USE77477.1"/>
    </source>
</evidence>
<name>A0A849B7S9_9BURK</name>
<gene>
    <name evidence="2" type="ORF">HLB16_04720</name>
    <name evidence="3" type="ORF">NDR89_09620</name>
</gene>
<reference evidence="2 4" key="1">
    <citation type="submission" date="2020-05" db="EMBL/GenBank/DDBJ databases">
        <title>MicrobeNet Type strains.</title>
        <authorList>
            <person name="Nicholson A.C."/>
        </authorList>
    </citation>
    <scope>NUCLEOTIDE SEQUENCE [LARGE SCALE GENOMIC DNA]</scope>
    <source>
        <strain evidence="2 4">ATCC 700815</strain>
    </source>
</reference>
<organism evidence="2 4">
    <name type="scientific">Cupriavidus gilardii</name>
    <dbReference type="NCBI Taxonomy" id="82541"/>
    <lineage>
        <taxon>Bacteria</taxon>
        <taxon>Pseudomonadati</taxon>
        <taxon>Pseudomonadota</taxon>
        <taxon>Betaproteobacteria</taxon>
        <taxon>Burkholderiales</taxon>
        <taxon>Burkholderiaceae</taxon>
        <taxon>Cupriavidus</taxon>
    </lineage>
</organism>
<evidence type="ECO:0000256" key="1">
    <source>
        <dbReference type="SAM" id="MobiDB-lite"/>
    </source>
</evidence>
<dbReference type="AlphaFoldDB" id="A0A849B7S9"/>